<evidence type="ECO:0000259" key="7">
    <source>
        <dbReference type="Pfam" id="PF06271"/>
    </source>
</evidence>
<keyword evidence="4 6" id="KW-1133">Transmembrane helix</keyword>
<dbReference type="PANTHER" id="PTHR36115:SF4">
    <property type="entry name" value="MEMBRANE PROTEIN"/>
    <property type="match status" value="1"/>
</dbReference>
<dbReference type="RefSeq" id="WP_267645807.1">
    <property type="nucleotide sequence ID" value="NZ_JANHGR010000001.1"/>
</dbReference>
<evidence type="ECO:0000256" key="6">
    <source>
        <dbReference type="SAM" id="Phobius"/>
    </source>
</evidence>
<dbReference type="Pfam" id="PF06271">
    <property type="entry name" value="RDD"/>
    <property type="match status" value="1"/>
</dbReference>
<evidence type="ECO:0000256" key="1">
    <source>
        <dbReference type="ARBA" id="ARBA00004651"/>
    </source>
</evidence>
<proteinExistence type="predicted"/>
<dbReference type="InterPro" id="IPR010432">
    <property type="entry name" value="RDD"/>
</dbReference>
<keyword evidence="9" id="KW-1185">Reference proteome</keyword>
<feature type="transmembrane region" description="Helical" evidence="6">
    <location>
        <begin position="23"/>
        <end position="46"/>
    </location>
</feature>
<dbReference type="PANTHER" id="PTHR36115">
    <property type="entry name" value="PROLINE-RICH ANTIGEN HOMOLOG-RELATED"/>
    <property type="match status" value="1"/>
</dbReference>
<keyword evidence="2" id="KW-1003">Cell membrane</keyword>
<name>A0ABD6BN49_9EURY</name>
<keyword evidence="5 6" id="KW-0472">Membrane</keyword>
<dbReference type="Proteomes" id="UP001597139">
    <property type="component" value="Unassembled WGS sequence"/>
</dbReference>
<organism evidence="8 9">
    <name type="scientific">Halolamina litorea</name>
    <dbReference type="NCBI Taxonomy" id="1515593"/>
    <lineage>
        <taxon>Archaea</taxon>
        <taxon>Methanobacteriati</taxon>
        <taxon>Methanobacteriota</taxon>
        <taxon>Stenosarchaea group</taxon>
        <taxon>Halobacteria</taxon>
        <taxon>Halobacteriales</taxon>
        <taxon>Haloferacaceae</taxon>
    </lineage>
</organism>
<sequence length="147" mass="15838">MPSRSGSYPGDVNVLGARIVAQLIDLVAMFFLMVAVIVTLVGLLPVTDPAEAEFLGVVTFVGVALGYGTLLEGRYGKTLGKMAMNVRVVSRDGREIHYGQAFGRNIPALFGGWPTWLVGMATIAVNDDNQRLFDKASDTYVIRDTGQ</sequence>
<keyword evidence="3 6" id="KW-0812">Transmembrane</keyword>
<protein>
    <submittedName>
        <fullName evidence="8">RDD family protein</fullName>
    </submittedName>
</protein>
<dbReference type="AlphaFoldDB" id="A0ABD6BN49"/>
<evidence type="ECO:0000256" key="4">
    <source>
        <dbReference type="ARBA" id="ARBA00022989"/>
    </source>
</evidence>
<feature type="domain" description="RDD" evidence="7">
    <location>
        <begin position="15"/>
        <end position="137"/>
    </location>
</feature>
<evidence type="ECO:0000256" key="2">
    <source>
        <dbReference type="ARBA" id="ARBA00022475"/>
    </source>
</evidence>
<evidence type="ECO:0000256" key="5">
    <source>
        <dbReference type="ARBA" id="ARBA00023136"/>
    </source>
</evidence>
<gene>
    <name evidence="8" type="ORF">ACFSAU_03380</name>
</gene>
<feature type="transmembrane region" description="Helical" evidence="6">
    <location>
        <begin position="52"/>
        <end position="71"/>
    </location>
</feature>
<dbReference type="GO" id="GO:0005886">
    <property type="term" value="C:plasma membrane"/>
    <property type="evidence" value="ECO:0007669"/>
    <property type="project" value="UniProtKB-SubCell"/>
</dbReference>
<dbReference type="InterPro" id="IPR051791">
    <property type="entry name" value="Pra-immunoreactive"/>
</dbReference>
<evidence type="ECO:0000313" key="9">
    <source>
        <dbReference type="Proteomes" id="UP001597139"/>
    </source>
</evidence>
<accession>A0ABD6BN49</accession>
<evidence type="ECO:0000256" key="3">
    <source>
        <dbReference type="ARBA" id="ARBA00022692"/>
    </source>
</evidence>
<evidence type="ECO:0000313" key="8">
    <source>
        <dbReference type="EMBL" id="MFD1566523.1"/>
    </source>
</evidence>
<comment type="caution">
    <text evidence="8">The sequence shown here is derived from an EMBL/GenBank/DDBJ whole genome shotgun (WGS) entry which is preliminary data.</text>
</comment>
<dbReference type="EMBL" id="JBHUCZ010000001">
    <property type="protein sequence ID" value="MFD1566523.1"/>
    <property type="molecule type" value="Genomic_DNA"/>
</dbReference>
<reference evidence="8 9" key="1">
    <citation type="journal article" date="2019" name="Int. J. Syst. Evol. Microbiol.">
        <title>The Global Catalogue of Microorganisms (GCM) 10K type strain sequencing project: providing services to taxonomists for standard genome sequencing and annotation.</title>
        <authorList>
            <consortium name="The Broad Institute Genomics Platform"/>
            <consortium name="The Broad Institute Genome Sequencing Center for Infectious Disease"/>
            <person name="Wu L."/>
            <person name="Ma J."/>
        </authorList>
    </citation>
    <scope>NUCLEOTIDE SEQUENCE [LARGE SCALE GENOMIC DNA]</scope>
    <source>
        <strain evidence="8 9">CGMCC 1.12859</strain>
    </source>
</reference>
<comment type="subcellular location">
    <subcellularLocation>
        <location evidence="1">Cell membrane</location>
        <topology evidence="1">Multi-pass membrane protein</topology>
    </subcellularLocation>
</comment>